<accession>A0A7W8ZME1</accession>
<protein>
    <submittedName>
        <fullName evidence="2">GMP synthase-like glutamine amidotransferase</fullName>
    </submittedName>
</protein>
<evidence type="ECO:0000313" key="3">
    <source>
        <dbReference type="Proteomes" id="UP000537204"/>
    </source>
</evidence>
<organism evidence="2 3">
    <name type="scientific">Pedobacter cryoconitis</name>
    <dbReference type="NCBI Taxonomy" id="188932"/>
    <lineage>
        <taxon>Bacteria</taxon>
        <taxon>Pseudomonadati</taxon>
        <taxon>Bacteroidota</taxon>
        <taxon>Sphingobacteriia</taxon>
        <taxon>Sphingobacteriales</taxon>
        <taxon>Sphingobacteriaceae</taxon>
        <taxon>Pedobacter</taxon>
    </lineage>
</organism>
<name>A0A7W8ZME1_9SPHI</name>
<proteinExistence type="predicted"/>
<dbReference type="RefSeq" id="WP_183882460.1">
    <property type="nucleotide sequence ID" value="NZ_JACHCE010000003.1"/>
</dbReference>
<dbReference type="SUPFAM" id="SSF52317">
    <property type="entry name" value="Class I glutamine amidotransferase-like"/>
    <property type="match status" value="1"/>
</dbReference>
<keyword evidence="2" id="KW-0808">Transferase</keyword>
<evidence type="ECO:0000259" key="1">
    <source>
        <dbReference type="Pfam" id="PF00117"/>
    </source>
</evidence>
<dbReference type="PROSITE" id="PS51273">
    <property type="entry name" value="GATASE_TYPE_1"/>
    <property type="match status" value="1"/>
</dbReference>
<dbReference type="InterPro" id="IPR029062">
    <property type="entry name" value="Class_I_gatase-like"/>
</dbReference>
<dbReference type="GO" id="GO:0016740">
    <property type="term" value="F:transferase activity"/>
    <property type="evidence" value="ECO:0007669"/>
    <property type="project" value="UniProtKB-KW"/>
</dbReference>
<feature type="domain" description="Glutamine amidotransferase" evidence="1">
    <location>
        <begin position="40"/>
        <end position="225"/>
    </location>
</feature>
<comment type="caution">
    <text evidence="2">The sequence shown here is derived from an EMBL/GenBank/DDBJ whole genome shotgun (WGS) entry which is preliminary data.</text>
</comment>
<dbReference type="Proteomes" id="UP000537204">
    <property type="component" value="Unassembled WGS sequence"/>
</dbReference>
<dbReference type="AlphaFoldDB" id="A0A7W8ZME1"/>
<dbReference type="EMBL" id="JACHCE010000003">
    <property type="protein sequence ID" value="MBB5636687.1"/>
    <property type="molecule type" value="Genomic_DNA"/>
</dbReference>
<reference evidence="2 3" key="1">
    <citation type="submission" date="2020-08" db="EMBL/GenBank/DDBJ databases">
        <title>Genomic Encyclopedia of Type Strains, Phase IV (KMG-V): Genome sequencing to study the core and pangenomes of soil and plant-associated prokaryotes.</title>
        <authorList>
            <person name="Whitman W."/>
        </authorList>
    </citation>
    <scope>NUCLEOTIDE SEQUENCE [LARGE SCALE GENOMIC DNA]</scope>
    <source>
        <strain evidence="2 3">S3M1</strain>
    </source>
</reference>
<sequence>MTGQIKEIKVAVIDMNKGVPNQGLRGILDIVATYKKEHALDLSCKVFDLRVKNEIPGTEYDIYISSGGPGSPYEGEGQAWENSFFDLLDNLEAYNQTHDLKKYVFLICHSFQMACRKYGLGMVTERKSNAFGIFPVTLTEQGENDIIYAGLNNPFYAIDSRDWQVVDAEDETFSETGAEILALEKERPHVDLERCIMSIRFSKEFVGTQFHPEADPEGMRLYLLEEEKKNKIIEDHGEEKYLDMLESLDHPERILLTQQSILPNFLTEAIQSLKEA</sequence>
<gene>
    <name evidence="2" type="ORF">HDE68_002588</name>
</gene>
<dbReference type="InterPro" id="IPR017926">
    <property type="entry name" value="GATASE"/>
</dbReference>
<dbReference type="Pfam" id="PF00117">
    <property type="entry name" value="GATase"/>
    <property type="match status" value="1"/>
</dbReference>
<evidence type="ECO:0000313" key="2">
    <source>
        <dbReference type="EMBL" id="MBB5636687.1"/>
    </source>
</evidence>
<keyword evidence="2" id="KW-0315">Glutamine amidotransferase</keyword>
<dbReference type="Gene3D" id="3.40.50.880">
    <property type="match status" value="1"/>
</dbReference>